<evidence type="ECO:0000256" key="1">
    <source>
        <dbReference type="ARBA" id="ARBA00022722"/>
    </source>
</evidence>
<dbReference type="Proteomes" id="UP000019140">
    <property type="component" value="Unassembled WGS sequence"/>
</dbReference>
<dbReference type="SUPFAM" id="SSF53098">
    <property type="entry name" value="Ribonuclease H-like"/>
    <property type="match status" value="1"/>
</dbReference>
<gene>
    <name evidence="5" type="ORF">ETSY2_18095</name>
</gene>
<dbReference type="InterPro" id="IPR012337">
    <property type="entry name" value="RNaseH-like_sf"/>
</dbReference>
<keyword evidence="2" id="KW-0378">Hydrolase</keyword>
<keyword evidence="6" id="KW-1185">Reference proteome</keyword>
<dbReference type="PANTHER" id="PTHR30231:SF4">
    <property type="entry name" value="PROTEIN NEN2"/>
    <property type="match status" value="1"/>
</dbReference>
<dbReference type="InterPro" id="IPR036397">
    <property type="entry name" value="RNaseH_sf"/>
</dbReference>
<protein>
    <recommendedName>
        <fullName evidence="4">Exonuclease domain-containing protein</fullName>
    </recommendedName>
</protein>
<keyword evidence="3" id="KW-0269">Exonuclease</keyword>
<evidence type="ECO:0000313" key="5">
    <source>
        <dbReference type="EMBL" id="ETX06286.1"/>
    </source>
</evidence>
<accession>W4M8R4</accession>
<dbReference type="Gene3D" id="3.30.420.10">
    <property type="entry name" value="Ribonuclease H-like superfamily/Ribonuclease H"/>
    <property type="match status" value="1"/>
</dbReference>
<evidence type="ECO:0000313" key="6">
    <source>
        <dbReference type="Proteomes" id="UP000019140"/>
    </source>
</evidence>
<sequence>MGQLVFVDLETTGLDLDRNGIIEIGAVFETDGQREPDDFQALANPGSVEYNEEAAKIHNISREAIDAAPPLAEVLKQFDDRCADNAVISGWNTKFDEAFLYKAYQHHGFPWRFDYHIFDVWSIYKRLQLIGKLPADMHLGLGTVAQYYNIVRDGEDHHRALNDVEWTWRLHRLSLDME</sequence>
<dbReference type="GO" id="GO:0008408">
    <property type="term" value="F:3'-5' exonuclease activity"/>
    <property type="evidence" value="ECO:0007669"/>
    <property type="project" value="TreeGrafter"/>
</dbReference>
<evidence type="ECO:0000256" key="2">
    <source>
        <dbReference type="ARBA" id="ARBA00022801"/>
    </source>
</evidence>
<dbReference type="GO" id="GO:0003676">
    <property type="term" value="F:nucleic acid binding"/>
    <property type="evidence" value="ECO:0007669"/>
    <property type="project" value="InterPro"/>
</dbReference>
<organism evidence="5 6">
    <name type="scientific">Candidatus Entotheonella gemina</name>
    <dbReference type="NCBI Taxonomy" id="1429439"/>
    <lineage>
        <taxon>Bacteria</taxon>
        <taxon>Pseudomonadati</taxon>
        <taxon>Nitrospinota/Tectimicrobiota group</taxon>
        <taxon>Candidatus Tectimicrobiota</taxon>
        <taxon>Candidatus Entotheonellia</taxon>
        <taxon>Candidatus Entotheonellales</taxon>
        <taxon>Candidatus Entotheonellaceae</taxon>
        <taxon>Candidatus Entotheonella</taxon>
    </lineage>
</organism>
<comment type="caution">
    <text evidence="5">The sequence shown here is derived from an EMBL/GenBank/DDBJ whole genome shotgun (WGS) entry which is preliminary data.</text>
</comment>
<dbReference type="EMBL" id="AZHX01000742">
    <property type="protein sequence ID" value="ETX06286.1"/>
    <property type="molecule type" value="Genomic_DNA"/>
</dbReference>
<dbReference type="GO" id="GO:0006259">
    <property type="term" value="P:DNA metabolic process"/>
    <property type="evidence" value="ECO:0007669"/>
    <property type="project" value="UniProtKB-ARBA"/>
</dbReference>
<feature type="domain" description="Exonuclease" evidence="4">
    <location>
        <begin position="3"/>
        <end position="175"/>
    </location>
</feature>
<dbReference type="AlphaFoldDB" id="W4M8R4"/>
<dbReference type="Pfam" id="PF00929">
    <property type="entry name" value="RNase_T"/>
    <property type="match status" value="1"/>
</dbReference>
<reference evidence="5 6" key="1">
    <citation type="journal article" date="2014" name="Nature">
        <title>An environmental bacterial taxon with a large and distinct metabolic repertoire.</title>
        <authorList>
            <person name="Wilson M.C."/>
            <person name="Mori T."/>
            <person name="Ruckert C."/>
            <person name="Uria A.R."/>
            <person name="Helf M.J."/>
            <person name="Takada K."/>
            <person name="Gernert C."/>
            <person name="Steffens U.A."/>
            <person name="Heycke N."/>
            <person name="Schmitt S."/>
            <person name="Rinke C."/>
            <person name="Helfrich E.J."/>
            <person name="Brachmann A.O."/>
            <person name="Gurgui C."/>
            <person name="Wakimoto T."/>
            <person name="Kracht M."/>
            <person name="Crusemann M."/>
            <person name="Hentschel U."/>
            <person name="Abe I."/>
            <person name="Matsunaga S."/>
            <person name="Kalinowski J."/>
            <person name="Takeyama H."/>
            <person name="Piel J."/>
        </authorList>
    </citation>
    <scope>NUCLEOTIDE SEQUENCE [LARGE SCALE GENOMIC DNA]</scope>
    <source>
        <strain evidence="6">TSY2</strain>
    </source>
</reference>
<dbReference type="CDD" id="cd06127">
    <property type="entry name" value="DEDDh"/>
    <property type="match status" value="1"/>
</dbReference>
<dbReference type="HOGENOM" id="CLU_047806_7_2_7"/>
<keyword evidence="1" id="KW-0540">Nuclease</keyword>
<dbReference type="SMART" id="SM00479">
    <property type="entry name" value="EXOIII"/>
    <property type="match status" value="1"/>
</dbReference>
<name>W4M8R4_9BACT</name>
<evidence type="ECO:0000259" key="4">
    <source>
        <dbReference type="SMART" id="SM00479"/>
    </source>
</evidence>
<proteinExistence type="predicted"/>
<evidence type="ECO:0000256" key="3">
    <source>
        <dbReference type="ARBA" id="ARBA00022839"/>
    </source>
</evidence>
<dbReference type="InterPro" id="IPR013520">
    <property type="entry name" value="Ribonucl_H"/>
</dbReference>
<dbReference type="PANTHER" id="PTHR30231">
    <property type="entry name" value="DNA POLYMERASE III SUBUNIT EPSILON"/>
    <property type="match status" value="1"/>
</dbReference>